<gene>
    <name evidence="2" type="ORF">LTR24_001428</name>
</gene>
<feature type="region of interest" description="Disordered" evidence="1">
    <location>
        <begin position="43"/>
        <end position="142"/>
    </location>
</feature>
<evidence type="ECO:0000313" key="3">
    <source>
        <dbReference type="Proteomes" id="UP001345013"/>
    </source>
</evidence>
<dbReference type="Proteomes" id="UP001345013">
    <property type="component" value="Unassembled WGS sequence"/>
</dbReference>
<dbReference type="EMBL" id="JAVRRG010000010">
    <property type="protein sequence ID" value="KAK5099530.1"/>
    <property type="molecule type" value="Genomic_DNA"/>
</dbReference>
<feature type="compositionally biased region" description="Basic and acidic residues" evidence="1">
    <location>
        <begin position="59"/>
        <end position="75"/>
    </location>
</feature>
<evidence type="ECO:0000256" key="1">
    <source>
        <dbReference type="SAM" id="MobiDB-lite"/>
    </source>
</evidence>
<accession>A0ABR0KMX2</accession>
<evidence type="ECO:0000313" key="2">
    <source>
        <dbReference type="EMBL" id="KAK5099530.1"/>
    </source>
</evidence>
<organism evidence="2 3">
    <name type="scientific">Lithohypha guttulata</name>
    <dbReference type="NCBI Taxonomy" id="1690604"/>
    <lineage>
        <taxon>Eukaryota</taxon>
        <taxon>Fungi</taxon>
        <taxon>Dikarya</taxon>
        <taxon>Ascomycota</taxon>
        <taxon>Pezizomycotina</taxon>
        <taxon>Eurotiomycetes</taxon>
        <taxon>Chaetothyriomycetidae</taxon>
        <taxon>Chaetothyriales</taxon>
        <taxon>Trichomeriaceae</taxon>
        <taxon>Lithohypha</taxon>
    </lineage>
</organism>
<proteinExistence type="predicted"/>
<protein>
    <submittedName>
        <fullName evidence="2">Uncharacterized protein</fullName>
    </submittedName>
</protein>
<name>A0ABR0KMX2_9EURO</name>
<reference evidence="2 3" key="1">
    <citation type="submission" date="2023-08" db="EMBL/GenBank/DDBJ databases">
        <title>Black Yeasts Isolated from many extreme environments.</title>
        <authorList>
            <person name="Coleine C."/>
            <person name="Stajich J.E."/>
            <person name="Selbmann L."/>
        </authorList>
    </citation>
    <scope>NUCLEOTIDE SEQUENCE [LARGE SCALE GENOMIC DNA]</scope>
    <source>
        <strain evidence="2 3">CCFEE 5885</strain>
    </source>
</reference>
<sequence length="142" mass="15398">MFTRAKPTRVQISQISRISAHPLPRTPANLLFNSQVRLLSSSSALSSNDVVGEVTMDQTKQDNHPDNDKKAEHESTASSARTEQGRNHPAKQLDPQKSPERSTGFETDGPGSSEAGKGKDTGGVHQEQTEQPGKHQTWGGKD</sequence>
<comment type="caution">
    <text evidence="2">The sequence shown here is derived from an EMBL/GenBank/DDBJ whole genome shotgun (WGS) entry which is preliminary data.</text>
</comment>
<keyword evidence="3" id="KW-1185">Reference proteome</keyword>